<protein>
    <submittedName>
        <fullName evidence="2">Uncharacterized protein</fullName>
    </submittedName>
</protein>
<feature type="region of interest" description="Disordered" evidence="1">
    <location>
        <begin position="1"/>
        <end position="57"/>
    </location>
</feature>
<evidence type="ECO:0000256" key="1">
    <source>
        <dbReference type="SAM" id="MobiDB-lite"/>
    </source>
</evidence>
<proteinExistence type="predicted"/>
<evidence type="ECO:0000313" key="3">
    <source>
        <dbReference type="Proteomes" id="UP000075883"/>
    </source>
</evidence>
<dbReference type="EMBL" id="AXCM01004668">
    <property type="status" value="NOT_ANNOTATED_CDS"/>
    <property type="molecule type" value="Genomic_DNA"/>
</dbReference>
<reference evidence="2" key="2">
    <citation type="submission" date="2020-05" db="UniProtKB">
        <authorList>
            <consortium name="EnsemblMetazoa"/>
        </authorList>
    </citation>
    <scope>IDENTIFICATION</scope>
    <source>
        <strain evidence="2">A-37</strain>
    </source>
</reference>
<dbReference type="VEuPathDB" id="VectorBase:ACUA018177"/>
<reference evidence="3" key="1">
    <citation type="submission" date="2013-09" db="EMBL/GenBank/DDBJ databases">
        <title>The Genome Sequence of Anopheles culicifacies species A.</title>
        <authorList>
            <consortium name="The Broad Institute Genomics Platform"/>
            <person name="Neafsey D.E."/>
            <person name="Besansky N."/>
            <person name="Howell P."/>
            <person name="Walton C."/>
            <person name="Young S.K."/>
            <person name="Zeng Q."/>
            <person name="Gargeya S."/>
            <person name="Fitzgerald M."/>
            <person name="Haas B."/>
            <person name="Abouelleil A."/>
            <person name="Allen A.W."/>
            <person name="Alvarado L."/>
            <person name="Arachchi H.M."/>
            <person name="Berlin A.M."/>
            <person name="Chapman S.B."/>
            <person name="Gainer-Dewar J."/>
            <person name="Goldberg J."/>
            <person name="Griggs A."/>
            <person name="Gujja S."/>
            <person name="Hansen M."/>
            <person name="Howarth C."/>
            <person name="Imamovic A."/>
            <person name="Ireland A."/>
            <person name="Larimer J."/>
            <person name="McCowan C."/>
            <person name="Murphy C."/>
            <person name="Pearson M."/>
            <person name="Poon T.W."/>
            <person name="Priest M."/>
            <person name="Roberts A."/>
            <person name="Saif S."/>
            <person name="Shea T."/>
            <person name="Sisk P."/>
            <person name="Sykes S."/>
            <person name="Wortman J."/>
            <person name="Nusbaum C."/>
            <person name="Birren B."/>
        </authorList>
    </citation>
    <scope>NUCLEOTIDE SEQUENCE [LARGE SCALE GENOMIC DNA]</scope>
    <source>
        <strain evidence="3">A-37</strain>
    </source>
</reference>
<name>A0A182MH56_9DIPT</name>
<organism evidence="2 3">
    <name type="scientific">Anopheles culicifacies</name>
    <dbReference type="NCBI Taxonomy" id="139723"/>
    <lineage>
        <taxon>Eukaryota</taxon>
        <taxon>Metazoa</taxon>
        <taxon>Ecdysozoa</taxon>
        <taxon>Arthropoda</taxon>
        <taxon>Hexapoda</taxon>
        <taxon>Insecta</taxon>
        <taxon>Pterygota</taxon>
        <taxon>Neoptera</taxon>
        <taxon>Endopterygota</taxon>
        <taxon>Diptera</taxon>
        <taxon>Nematocera</taxon>
        <taxon>Culicoidea</taxon>
        <taxon>Culicidae</taxon>
        <taxon>Anophelinae</taxon>
        <taxon>Anopheles</taxon>
        <taxon>culicifacies species complex</taxon>
    </lineage>
</organism>
<sequence>MFGSDCTSPAELRSQSEQPESIGATGVDRSTPDSIGGTGVDRSTPEAIGATGVDCTTPESIRATGVNRSNLEGMELPSRIRSSIKVGSGVLSESESNPEFYRSQFRSSIGVGVGFQNVE</sequence>
<keyword evidence="3" id="KW-1185">Reference proteome</keyword>
<evidence type="ECO:0000313" key="2">
    <source>
        <dbReference type="EnsemblMetazoa" id="ACUA018177-PA"/>
    </source>
</evidence>
<dbReference type="AlphaFoldDB" id="A0A182MH56"/>
<accession>A0A182MH56</accession>
<dbReference type="Proteomes" id="UP000075883">
    <property type="component" value="Unassembled WGS sequence"/>
</dbReference>
<dbReference type="EnsemblMetazoa" id="ACUA018177-RA">
    <property type="protein sequence ID" value="ACUA018177-PA"/>
    <property type="gene ID" value="ACUA018177"/>
</dbReference>